<evidence type="ECO:0000313" key="1">
    <source>
        <dbReference type="EMBL" id="SHG77492.1"/>
    </source>
</evidence>
<keyword evidence="2" id="KW-1185">Reference proteome</keyword>
<dbReference type="AlphaFoldDB" id="A0A1M5MK64"/>
<dbReference type="EMBL" id="FQWL01000003">
    <property type="protein sequence ID" value="SHG77492.1"/>
    <property type="molecule type" value="Genomic_DNA"/>
</dbReference>
<dbReference type="PROSITE" id="PS51257">
    <property type="entry name" value="PROKAR_LIPOPROTEIN"/>
    <property type="match status" value="1"/>
</dbReference>
<protein>
    <submittedName>
        <fullName evidence="1">Uncharacterized protein</fullName>
    </submittedName>
</protein>
<name>A0A1M5MK64_9FLAO</name>
<dbReference type="STRING" id="570519.SAMN04488116_2485"/>
<gene>
    <name evidence="1" type="ORF">SAMN04488116_2485</name>
</gene>
<organism evidence="1 2">
    <name type="scientific">Flagellimonas flava</name>
    <dbReference type="NCBI Taxonomy" id="570519"/>
    <lineage>
        <taxon>Bacteria</taxon>
        <taxon>Pseudomonadati</taxon>
        <taxon>Bacteroidota</taxon>
        <taxon>Flavobacteriia</taxon>
        <taxon>Flavobacteriales</taxon>
        <taxon>Flavobacteriaceae</taxon>
        <taxon>Flagellimonas</taxon>
    </lineage>
</organism>
<proteinExistence type="predicted"/>
<sequence length="166" mass="19324">MKRIFFFFFISLILACNTTTLTEDNWRVVLKTDRDGSVLSGSKANLMDAIRAGQDLKIGWGVKREDLSIEHISSPIWLAILSEQEVMVHLDPQVLSTIEWDSLNAHYKNSDLLQQEWRVVLTTKGDFDAVWYDKKADTLVRRWPQKHRMTWFAEGKKPVKPVPFFN</sequence>
<dbReference type="Proteomes" id="UP000184532">
    <property type="component" value="Unassembled WGS sequence"/>
</dbReference>
<reference evidence="2" key="1">
    <citation type="submission" date="2016-11" db="EMBL/GenBank/DDBJ databases">
        <authorList>
            <person name="Varghese N."/>
            <person name="Submissions S."/>
        </authorList>
    </citation>
    <scope>NUCLEOTIDE SEQUENCE [LARGE SCALE GENOMIC DNA]</scope>
    <source>
        <strain evidence="2">DSM 22638</strain>
    </source>
</reference>
<dbReference type="OrthoDB" id="1428447at2"/>
<accession>A0A1M5MK64</accession>
<evidence type="ECO:0000313" key="2">
    <source>
        <dbReference type="Proteomes" id="UP000184532"/>
    </source>
</evidence>
<dbReference type="RefSeq" id="WP_131819076.1">
    <property type="nucleotide sequence ID" value="NZ_FQWL01000003.1"/>
</dbReference>